<comment type="caution">
    <text evidence="3">The sequence shown here is derived from an EMBL/GenBank/DDBJ whole genome shotgun (WGS) entry which is preliminary data.</text>
</comment>
<gene>
    <name evidence="3" type="ORF">JQ619_14955</name>
</gene>
<dbReference type="InterPro" id="IPR016187">
    <property type="entry name" value="CTDL_fold"/>
</dbReference>
<dbReference type="InterPro" id="IPR005532">
    <property type="entry name" value="SUMF_dom"/>
</dbReference>
<reference evidence="4" key="1">
    <citation type="journal article" date="2021" name="ISME J.">
        <title>Evolutionary origin and ecological implication of a unique nif island in free-living Bradyrhizobium lineages.</title>
        <authorList>
            <person name="Tao J."/>
        </authorList>
    </citation>
    <scope>NUCLEOTIDE SEQUENCE [LARGE SCALE GENOMIC DNA]</scope>
    <source>
        <strain evidence="4">SZCCT0094</strain>
    </source>
</reference>
<dbReference type="Gene3D" id="3.90.1580.10">
    <property type="entry name" value="paralog of FGE (formylglycine-generating enzyme)"/>
    <property type="match status" value="1"/>
</dbReference>
<dbReference type="Proteomes" id="UP001314635">
    <property type="component" value="Unassembled WGS sequence"/>
</dbReference>
<feature type="region of interest" description="Disordered" evidence="1">
    <location>
        <begin position="188"/>
        <end position="211"/>
    </location>
</feature>
<dbReference type="PANTHER" id="PTHR23150">
    <property type="entry name" value="SULFATASE MODIFYING FACTOR 1, 2"/>
    <property type="match status" value="1"/>
</dbReference>
<accession>A0ABS5G6X4</accession>
<evidence type="ECO:0000313" key="4">
    <source>
        <dbReference type="Proteomes" id="UP001314635"/>
    </source>
</evidence>
<proteinExistence type="predicted"/>
<name>A0ABS5G6X4_9BRAD</name>
<feature type="region of interest" description="Disordered" evidence="1">
    <location>
        <begin position="1"/>
        <end position="20"/>
    </location>
</feature>
<dbReference type="EMBL" id="JAFCLK010000012">
    <property type="protein sequence ID" value="MBR1137072.1"/>
    <property type="molecule type" value="Genomic_DNA"/>
</dbReference>
<dbReference type="InterPro" id="IPR042095">
    <property type="entry name" value="SUMF_sf"/>
</dbReference>
<dbReference type="SUPFAM" id="SSF56436">
    <property type="entry name" value="C-type lectin-like"/>
    <property type="match status" value="1"/>
</dbReference>
<dbReference type="RefSeq" id="WP_172236884.1">
    <property type="nucleotide sequence ID" value="NZ_JABFDP010000012.1"/>
</dbReference>
<protein>
    <submittedName>
        <fullName evidence="3">SUMF1/EgtB/PvdO family nonheme iron enzyme</fullName>
    </submittedName>
</protein>
<sequence>MLTGIDVSKSSPAPAPDAPAKPLATTIYPVPCARCGRVVRVALNTLRAPSFHHVAEQASCPEIQERPRSKGDGGLLLMMCGPLKQSLSASCDAAEVEATAPSGGRHGRIVCSIPGVSITQYAPDEARSHAEIWQAHGHHGLARRLRKAAAVAERGPPMWSRAAAGLGALLVAAAGSWFMLAREPIPAPPAQPQAGEASVPSSGPASTDPGVRSVTMEAVSAATAPASAPADPPSEALAIAGPAPQVAAAVALAADLTAQAASTTPTPSPEVAKIRLPDIVMIPGGTFAMGGTESSELPVHRVTIKPFALGKYPITIGEWKECVADKACADVTGGPDDNPITNVSYDDARDYLTWLSRTVGKPFRLPTEAEWEYAARGGTSTAFWWGDQMRGGMANCSRCNDAGAPAQLMKVGSFPANPFGLFDMGGGVDQWVADSWHKTYQGAPSDGSAWIDEQSFIRVIRSGSWKNDASYARSGSRDRYDGRVRYPTHGLRIALSL</sequence>
<evidence type="ECO:0000256" key="1">
    <source>
        <dbReference type="SAM" id="MobiDB-lite"/>
    </source>
</evidence>
<dbReference type="PANTHER" id="PTHR23150:SF35">
    <property type="entry name" value="BLL6746 PROTEIN"/>
    <property type="match status" value="1"/>
</dbReference>
<evidence type="ECO:0000313" key="3">
    <source>
        <dbReference type="EMBL" id="MBR1137072.1"/>
    </source>
</evidence>
<keyword evidence="4" id="KW-1185">Reference proteome</keyword>
<organism evidence="3 4">
    <name type="scientific">Bradyrhizobium denitrificans</name>
    <dbReference type="NCBI Taxonomy" id="2734912"/>
    <lineage>
        <taxon>Bacteria</taxon>
        <taxon>Pseudomonadati</taxon>
        <taxon>Pseudomonadota</taxon>
        <taxon>Alphaproteobacteria</taxon>
        <taxon>Hyphomicrobiales</taxon>
        <taxon>Nitrobacteraceae</taxon>
        <taxon>Bradyrhizobium</taxon>
    </lineage>
</organism>
<feature type="domain" description="Sulfatase-modifying factor enzyme-like" evidence="2">
    <location>
        <begin position="276"/>
        <end position="494"/>
    </location>
</feature>
<dbReference type="InterPro" id="IPR051043">
    <property type="entry name" value="Sulfatase_Mod_Factor_Kinase"/>
</dbReference>
<evidence type="ECO:0000259" key="2">
    <source>
        <dbReference type="Pfam" id="PF03781"/>
    </source>
</evidence>
<dbReference type="Pfam" id="PF03781">
    <property type="entry name" value="FGE-sulfatase"/>
    <property type="match status" value="1"/>
</dbReference>